<keyword evidence="3" id="KW-1185">Reference proteome</keyword>
<evidence type="ECO:0008006" key="4">
    <source>
        <dbReference type="Google" id="ProtNLM"/>
    </source>
</evidence>
<proteinExistence type="predicted"/>
<protein>
    <recommendedName>
        <fullName evidence="4">F-box domain-containing protein</fullName>
    </recommendedName>
</protein>
<name>A0ABQ0M0M6_MYCCL</name>
<dbReference type="EMBL" id="DF849355">
    <property type="protein sequence ID" value="GAT56884.1"/>
    <property type="molecule type" value="Genomic_DNA"/>
</dbReference>
<evidence type="ECO:0000256" key="1">
    <source>
        <dbReference type="SAM" id="MobiDB-lite"/>
    </source>
</evidence>
<sequence>MASLPDEIISEILSPALKVADADFSSHTYTSPFARFSESTSAYLLVCKAWLRVATPLLYNVVVLRSSAQAKALATVVQNNAQLASFIKKLRVEGGYGAAMHTVLKCTPNITDLFLTFAFDRRDSTDGLAKGLKLVNPRRLIVQHTQFNSRTAAQKLRAVLIAVASRWDRLTVLDISLNAYRTGHGHGYDVVWLAIADQKRLQELVVDSVDNASRWHSNSLFQNCPLKIIRVANPLRSQLDVDLATRLQEQLSAEGNIHLQYDIDVQVVSAQPSAAHVPHLKPHFLPMRLASSEVRDAVWSRILSLAISLDESYSRSLLRVCKSFSTLGRPYLYADIALTTRSATLKLVRTLKQQPSYGTLIRTIRHSSGYAFGHPAFERSGRFQKYLNTASSLYAASKAAEDAIVPGCENPLLEIFRTTTSLQALTSYSCVFSISSDAFAIPNIYGPREIISWTALEELIHVAGSTLCELRIGAANLSPGNSYPSSQAIAIRDSPLSSRSIFSRLTQLRKLTWRSSASFDADSLPSAAFRDVFPRLEELEIWEADATFIGMLLPVLERLVLLPFHGNSDILLQAHGARLKSLVVGIHFLKRSPDAGNVLDTCIGLEELTVLCVDVFLRSHGYYNGNRNNENIPTIAQLRTAQPLSAVKKIHFVVSAKGQSSIVKWTTFFEDLGPMMRRWFPALEEVQLSWGSKWPTIEAEMVKNPWVRIAEGLLAFGVQAAGTDDGDAQVGQKACWRLNGNRRVEDCMFSKRNGLGQGETRIIAFLFRTTTTSARPPSRTRRSFTESMVPTPPTTFPSSPAPLAAFLQHEALTLFPRPQSFTFDNANTSRRDRNALAEDHDLEFAVVDPLVGELFTLGVVDELERETLVRVLSSPPIVQHVLSATGFPLLSSIKHVPLPGYENFKTQFDVRAVALKAAPRRPTKPVSAPWLSASDWMDDFETERPLLVPPCSPQVPELTDDEMDSKIAALEAHFDAFFGFSPVLTETVEPVTNLFDVHSPPFVSLPTHYLPEPMDIDLCERYPLVPRLLPDESYPIVRQQEVHWQDTGKNKMLVELTPYVGKENRRPETFALSAPTRQRTSRMTARPCCPTKPQFNVTAKSHRQCQPRDKESVEQFVVSGHTGVERYSNWRLNVDAGVGMVEREAQEELGQYVVWWAGSLANAEGA</sequence>
<evidence type="ECO:0000313" key="2">
    <source>
        <dbReference type="EMBL" id="GAT56884.1"/>
    </source>
</evidence>
<dbReference type="Proteomes" id="UP000815677">
    <property type="component" value="Unassembled WGS sequence"/>
</dbReference>
<feature type="region of interest" description="Disordered" evidence="1">
    <location>
        <begin position="773"/>
        <end position="795"/>
    </location>
</feature>
<gene>
    <name evidence="2" type="ORF">MCHLO_13478</name>
</gene>
<accession>A0ABQ0M0M6</accession>
<evidence type="ECO:0000313" key="3">
    <source>
        <dbReference type="Proteomes" id="UP000815677"/>
    </source>
</evidence>
<reference evidence="2" key="1">
    <citation type="submission" date="2014-09" db="EMBL/GenBank/DDBJ databases">
        <title>Genome sequence of the luminous mushroom Mycena chlorophos for searching fungal bioluminescence genes.</title>
        <authorList>
            <person name="Tanaka Y."/>
            <person name="Kasuga D."/>
            <person name="Oba Y."/>
            <person name="Hase S."/>
            <person name="Sato K."/>
            <person name="Oba Y."/>
            <person name="Sakakibara Y."/>
        </authorList>
    </citation>
    <scope>NUCLEOTIDE SEQUENCE</scope>
</reference>
<organism evidence="2 3">
    <name type="scientific">Mycena chlorophos</name>
    <name type="common">Agaric fungus</name>
    <name type="synonym">Agaricus chlorophos</name>
    <dbReference type="NCBI Taxonomy" id="658473"/>
    <lineage>
        <taxon>Eukaryota</taxon>
        <taxon>Fungi</taxon>
        <taxon>Dikarya</taxon>
        <taxon>Basidiomycota</taxon>
        <taxon>Agaricomycotina</taxon>
        <taxon>Agaricomycetes</taxon>
        <taxon>Agaricomycetidae</taxon>
        <taxon>Agaricales</taxon>
        <taxon>Marasmiineae</taxon>
        <taxon>Mycenaceae</taxon>
        <taxon>Mycena</taxon>
    </lineage>
</organism>